<dbReference type="Gene3D" id="3.40.640.10">
    <property type="entry name" value="Type I PLP-dependent aspartate aminotransferase-like (Major domain)"/>
    <property type="match status" value="1"/>
</dbReference>
<dbReference type="Proteomes" id="UP000321562">
    <property type="component" value="Unassembled WGS sequence"/>
</dbReference>
<dbReference type="OrthoDB" id="9805807at2"/>
<dbReference type="GO" id="GO:0071269">
    <property type="term" value="P:L-homocysteine biosynthetic process"/>
    <property type="evidence" value="ECO:0007669"/>
    <property type="project" value="TreeGrafter"/>
</dbReference>
<protein>
    <submittedName>
        <fullName evidence="8">O-acetylhomoserine aminocarboxypropyltransferase/cysteine synthase</fullName>
    </submittedName>
</protein>
<proteinExistence type="inferred from homology"/>
<comment type="cofactor">
    <cofactor evidence="1 6">
        <name>pyridoxal 5'-phosphate</name>
        <dbReference type="ChEBI" id="CHEBI:597326"/>
    </cofactor>
</comment>
<dbReference type="EMBL" id="VOPL01000004">
    <property type="protein sequence ID" value="TXB68712.1"/>
    <property type="molecule type" value="Genomic_DNA"/>
</dbReference>
<keyword evidence="3 8" id="KW-0808">Transferase</keyword>
<dbReference type="InterPro" id="IPR015424">
    <property type="entry name" value="PyrdxlP-dep_Trfase"/>
</dbReference>
<keyword evidence="4 5" id="KW-0663">Pyridoxal phosphate</keyword>
<comment type="similarity">
    <text evidence="2 6">Belongs to the trans-sulfuration enzymes family.</text>
</comment>
<evidence type="ECO:0000256" key="1">
    <source>
        <dbReference type="ARBA" id="ARBA00001933"/>
    </source>
</evidence>
<dbReference type="GO" id="GO:0003961">
    <property type="term" value="F:O-acetylhomoserine aminocarboxypropyltransferase activity"/>
    <property type="evidence" value="ECO:0007669"/>
    <property type="project" value="TreeGrafter"/>
</dbReference>
<dbReference type="InterPro" id="IPR000277">
    <property type="entry name" value="Cys/Met-Metab_PyrdxlP-dep_enz"/>
</dbReference>
<evidence type="ECO:0000313" key="8">
    <source>
        <dbReference type="EMBL" id="TXB68712.1"/>
    </source>
</evidence>
<dbReference type="InterPro" id="IPR015422">
    <property type="entry name" value="PyrdxlP-dep_Trfase_small"/>
</dbReference>
<dbReference type="GO" id="GO:0005737">
    <property type="term" value="C:cytoplasm"/>
    <property type="evidence" value="ECO:0007669"/>
    <property type="project" value="TreeGrafter"/>
</dbReference>
<dbReference type="GO" id="GO:0019346">
    <property type="term" value="P:transsulfuration"/>
    <property type="evidence" value="ECO:0007669"/>
    <property type="project" value="InterPro"/>
</dbReference>
<dbReference type="SUPFAM" id="SSF53383">
    <property type="entry name" value="PLP-dependent transferases"/>
    <property type="match status" value="1"/>
</dbReference>
<dbReference type="InterPro" id="IPR006235">
    <property type="entry name" value="OAc-hSer/O-AcSer_sulfhydrylase"/>
</dbReference>
<evidence type="ECO:0000256" key="7">
    <source>
        <dbReference type="SAM" id="MobiDB-lite"/>
    </source>
</evidence>
<dbReference type="PIRSF" id="PIRSF001434">
    <property type="entry name" value="CGS"/>
    <property type="match status" value="1"/>
</dbReference>
<feature type="modified residue" description="N6-(pyridoxal phosphate)lysine" evidence="5">
    <location>
        <position position="208"/>
    </location>
</feature>
<evidence type="ECO:0000256" key="2">
    <source>
        <dbReference type="ARBA" id="ARBA00009077"/>
    </source>
</evidence>
<gene>
    <name evidence="8" type="ORF">FQV27_12065</name>
</gene>
<accession>A0A5C6S2R6</accession>
<dbReference type="InterPro" id="IPR015421">
    <property type="entry name" value="PyrdxlP-dep_Trfase_major"/>
</dbReference>
<reference evidence="8 9" key="1">
    <citation type="submission" date="2019-08" db="EMBL/GenBank/DDBJ databases">
        <authorList>
            <person name="Ye J."/>
        </authorList>
    </citation>
    <scope>NUCLEOTIDE SEQUENCE [LARGE SCALE GENOMIC DNA]</scope>
    <source>
        <strain evidence="8 9">TK008</strain>
    </source>
</reference>
<evidence type="ECO:0000256" key="6">
    <source>
        <dbReference type="RuleBase" id="RU362118"/>
    </source>
</evidence>
<evidence type="ECO:0000256" key="4">
    <source>
        <dbReference type="ARBA" id="ARBA00022898"/>
    </source>
</evidence>
<dbReference type="PANTHER" id="PTHR43797:SF2">
    <property type="entry name" value="HOMOCYSTEINE_CYSTEINE SYNTHASE"/>
    <property type="match status" value="1"/>
</dbReference>
<feature type="region of interest" description="Disordered" evidence="7">
    <location>
        <begin position="1"/>
        <end position="20"/>
    </location>
</feature>
<evidence type="ECO:0000256" key="5">
    <source>
        <dbReference type="PIRSR" id="PIRSR001434-2"/>
    </source>
</evidence>
<dbReference type="CDD" id="cd00614">
    <property type="entry name" value="CGS_like"/>
    <property type="match status" value="1"/>
</dbReference>
<evidence type="ECO:0000313" key="9">
    <source>
        <dbReference type="Proteomes" id="UP000321562"/>
    </source>
</evidence>
<dbReference type="GO" id="GO:0004124">
    <property type="term" value="F:cysteine synthase activity"/>
    <property type="evidence" value="ECO:0007669"/>
    <property type="project" value="TreeGrafter"/>
</dbReference>
<dbReference type="AlphaFoldDB" id="A0A5C6S2R6"/>
<dbReference type="PANTHER" id="PTHR43797">
    <property type="entry name" value="HOMOCYSTEINE/CYSTEINE SYNTHASE"/>
    <property type="match status" value="1"/>
</dbReference>
<evidence type="ECO:0000256" key="3">
    <source>
        <dbReference type="ARBA" id="ARBA00022679"/>
    </source>
</evidence>
<dbReference type="Gene3D" id="3.90.1150.10">
    <property type="entry name" value="Aspartate Aminotransferase, domain 1"/>
    <property type="match status" value="1"/>
</dbReference>
<dbReference type="GO" id="GO:0030170">
    <property type="term" value="F:pyridoxal phosphate binding"/>
    <property type="evidence" value="ECO:0007669"/>
    <property type="project" value="InterPro"/>
</dbReference>
<dbReference type="FunFam" id="3.40.640.10:FF:000035">
    <property type="entry name" value="O-succinylhomoserine sulfhydrylase"/>
    <property type="match status" value="1"/>
</dbReference>
<name>A0A5C6S2R6_9RHOB</name>
<keyword evidence="9" id="KW-1185">Reference proteome</keyword>
<organism evidence="8 9">
    <name type="scientific">Paracoccus aurantiacus</name>
    <dbReference type="NCBI Taxonomy" id="2599412"/>
    <lineage>
        <taxon>Bacteria</taxon>
        <taxon>Pseudomonadati</taxon>
        <taxon>Pseudomonadota</taxon>
        <taxon>Alphaproteobacteria</taxon>
        <taxon>Rhodobacterales</taxon>
        <taxon>Paracoccaceae</taxon>
        <taxon>Paracoccus</taxon>
    </lineage>
</organism>
<dbReference type="GO" id="GO:0006535">
    <property type="term" value="P:cysteine biosynthetic process from serine"/>
    <property type="evidence" value="ECO:0007669"/>
    <property type="project" value="TreeGrafter"/>
</dbReference>
<sequence>MTEELGFDTRAIHAGAEPDPATGARQVPIYQTTAYVFRDADHAAKLFALQEVGYIYSRLTNPTIGALQNRIADLEGGAGAVCCSSGHAAQIMALFPLMGPGKNIIASTRLYGGTVAQFSQTIKRFGWSAKFVDLDDTEAVRAAVDDDTRAIFCESISNPGGYLTDIPAIAKIADESGLPLIVDNTLATPYLCRPIEMGATLVVHSLTKYMTGNGTVTGGAVVDSGKFDWSASGKFPSLSEPEPAYHGLKFHEALGPMAFTFHGIAIGLRDLGMTMNPQGAHYTLMGIETLGLRMPKHVENAQKVAEWLENDPRVASVSYGGLASSPWKAVQEKVYPKGAGALFTFAIKGGYDAAVKLVDSLKLFSHVANLGDARSLVIHSASTTHSQLTDEQKIAAGAGPDVVRLSIGIEDAGDLIADLDQALSAASG</sequence>
<comment type="caution">
    <text evidence="8">The sequence shown here is derived from an EMBL/GenBank/DDBJ whole genome shotgun (WGS) entry which is preliminary data.</text>
</comment>
<dbReference type="RefSeq" id="WP_147098795.1">
    <property type="nucleotide sequence ID" value="NZ_JBHUFH010000012.1"/>
</dbReference>
<dbReference type="NCBIfam" id="TIGR01326">
    <property type="entry name" value="OAH_OAS_sulfhy"/>
    <property type="match status" value="1"/>
</dbReference>
<dbReference type="Pfam" id="PF01053">
    <property type="entry name" value="Cys_Met_Meta_PP"/>
    <property type="match status" value="1"/>
</dbReference>